<evidence type="ECO:0000256" key="1">
    <source>
        <dbReference type="SAM" id="MobiDB-lite"/>
    </source>
</evidence>
<dbReference type="Proteomes" id="UP001200247">
    <property type="component" value="Unassembled WGS sequence"/>
</dbReference>
<reference evidence="2 3" key="1">
    <citation type="submission" date="2021-10" db="EMBL/GenBank/DDBJ databases">
        <title>Whole-genome sequencing analysis of Laribacter hongkongensis: virulence gene profiles, carbohydrate-active enzyme prediction, and antimicrobial resistance characterization.</title>
        <authorList>
            <person name="Yuan P."/>
            <person name="Zhan Y."/>
            <person name="Chen D."/>
        </authorList>
    </citation>
    <scope>NUCLEOTIDE SEQUENCE [LARGE SCALE GENOMIC DNA]</scope>
    <source>
        <strain evidence="2 3">W67</strain>
    </source>
</reference>
<dbReference type="EMBL" id="JAJAXM010000053">
    <property type="protein sequence ID" value="MCG9027356.1"/>
    <property type="molecule type" value="Genomic_DNA"/>
</dbReference>
<feature type="compositionally biased region" description="Polar residues" evidence="1">
    <location>
        <begin position="107"/>
        <end position="120"/>
    </location>
</feature>
<dbReference type="RefSeq" id="WP_239894640.1">
    <property type="nucleotide sequence ID" value="NZ_JAJAXM010000053.1"/>
</dbReference>
<gene>
    <name evidence="2" type="ORF">LH440_15935</name>
</gene>
<proteinExistence type="predicted"/>
<comment type="caution">
    <text evidence="2">The sequence shown here is derived from an EMBL/GenBank/DDBJ whole genome shotgun (WGS) entry which is preliminary data.</text>
</comment>
<feature type="region of interest" description="Disordered" evidence="1">
    <location>
        <begin position="1"/>
        <end position="36"/>
    </location>
</feature>
<dbReference type="AlphaFoldDB" id="A0ABD4SVR8"/>
<sequence>MNTWHELVAGLSGYQQPGEPKKRPQASGGIKEPCLTRSPVGTLQSCAWTRLQHVKHGMAYQPASIHGRWKTAYPVSRQKNDHYGSGGQMSANKGKRQGKEDDRRLSHSQSRQLENPSRPQNGYRLSLDGAAQRACQAGYSLAYFLIDALDTARHHASVPFNSGTGLGGPIQNGGQPPYAAFFASVIHAIGASMVSMVGRSWGVLARAGSILPVRQPCYVPATPLGGEVLGFMLRMEATMPSFALRAFRALLSRSPAVSIIRPAADLAEARRMAADLIAQDQRCSVRITAGSRGYCVEVAAS</sequence>
<evidence type="ECO:0000313" key="2">
    <source>
        <dbReference type="EMBL" id="MCG9027356.1"/>
    </source>
</evidence>
<name>A0ABD4SVR8_9NEIS</name>
<feature type="region of interest" description="Disordered" evidence="1">
    <location>
        <begin position="77"/>
        <end position="124"/>
    </location>
</feature>
<protein>
    <submittedName>
        <fullName evidence="2">Uncharacterized protein</fullName>
    </submittedName>
</protein>
<accession>A0ABD4SVR8</accession>
<organism evidence="2 3">
    <name type="scientific">Laribacter hongkongensis</name>
    <dbReference type="NCBI Taxonomy" id="168471"/>
    <lineage>
        <taxon>Bacteria</taxon>
        <taxon>Pseudomonadati</taxon>
        <taxon>Pseudomonadota</taxon>
        <taxon>Betaproteobacteria</taxon>
        <taxon>Neisseriales</taxon>
        <taxon>Aquaspirillaceae</taxon>
        <taxon>Laribacter</taxon>
    </lineage>
</organism>
<evidence type="ECO:0000313" key="3">
    <source>
        <dbReference type="Proteomes" id="UP001200247"/>
    </source>
</evidence>